<evidence type="ECO:0008006" key="2">
    <source>
        <dbReference type="Google" id="ProtNLM"/>
    </source>
</evidence>
<gene>
    <name evidence="1" type="ORF">Tci_895713</name>
</gene>
<proteinExistence type="predicted"/>
<sequence length="94" mass="11272">ESSSHNIDTSNMHTFYQRHRSDYHWTKDHLLEQVCRNPSMHVQTRRQLSRNSEMCMLALIMGIAEPRNIKEAMADHAWIEAMHEELHQFDRLKL</sequence>
<accession>A0A699UVA7</accession>
<protein>
    <recommendedName>
        <fullName evidence="2">Gag-Pol polyprotein</fullName>
    </recommendedName>
</protein>
<dbReference type="EMBL" id="BKCJ011347212">
    <property type="protein sequence ID" value="GFD23744.1"/>
    <property type="molecule type" value="Genomic_DNA"/>
</dbReference>
<reference evidence="1" key="1">
    <citation type="journal article" date="2019" name="Sci. Rep.">
        <title>Draft genome of Tanacetum cinerariifolium, the natural source of mosquito coil.</title>
        <authorList>
            <person name="Yamashiro T."/>
            <person name="Shiraishi A."/>
            <person name="Satake H."/>
            <person name="Nakayama K."/>
        </authorList>
    </citation>
    <scope>NUCLEOTIDE SEQUENCE</scope>
</reference>
<dbReference type="AlphaFoldDB" id="A0A699UVA7"/>
<name>A0A699UVA7_TANCI</name>
<organism evidence="1">
    <name type="scientific">Tanacetum cinerariifolium</name>
    <name type="common">Dalmatian daisy</name>
    <name type="synonym">Chrysanthemum cinerariifolium</name>
    <dbReference type="NCBI Taxonomy" id="118510"/>
    <lineage>
        <taxon>Eukaryota</taxon>
        <taxon>Viridiplantae</taxon>
        <taxon>Streptophyta</taxon>
        <taxon>Embryophyta</taxon>
        <taxon>Tracheophyta</taxon>
        <taxon>Spermatophyta</taxon>
        <taxon>Magnoliopsida</taxon>
        <taxon>eudicotyledons</taxon>
        <taxon>Gunneridae</taxon>
        <taxon>Pentapetalae</taxon>
        <taxon>asterids</taxon>
        <taxon>campanulids</taxon>
        <taxon>Asterales</taxon>
        <taxon>Asteraceae</taxon>
        <taxon>Asteroideae</taxon>
        <taxon>Anthemideae</taxon>
        <taxon>Anthemidinae</taxon>
        <taxon>Tanacetum</taxon>
    </lineage>
</organism>
<evidence type="ECO:0000313" key="1">
    <source>
        <dbReference type="EMBL" id="GFD23744.1"/>
    </source>
</evidence>
<comment type="caution">
    <text evidence="1">The sequence shown here is derived from an EMBL/GenBank/DDBJ whole genome shotgun (WGS) entry which is preliminary data.</text>
</comment>
<feature type="non-terminal residue" evidence="1">
    <location>
        <position position="1"/>
    </location>
</feature>